<evidence type="ECO:0000313" key="1">
    <source>
        <dbReference type="EMBL" id="KAK3240381.1"/>
    </source>
</evidence>
<reference evidence="1 2" key="1">
    <citation type="journal article" date="2015" name="Genome Biol. Evol.">
        <title>Comparative Genomics of a Bacterivorous Green Alga Reveals Evolutionary Causalities and Consequences of Phago-Mixotrophic Mode of Nutrition.</title>
        <authorList>
            <person name="Burns J.A."/>
            <person name="Paasch A."/>
            <person name="Narechania A."/>
            <person name="Kim E."/>
        </authorList>
    </citation>
    <scope>NUCLEOTIDE SEQUENCE [LARGE SCALE GENOMIC DNA]</scope>
    <source>
        <strain evidence="1 2">PLY_AMNH</strain>
    </source>
</reference>
<protein>
    <submittedName>
        <fullName evidence="1">Uncharacterized protein</fullName>
    </submittedName>
</protein>
<proteinExistence type="predicted"/>
<comment type="caution">
    <text evidence="1">The sequence shown here is derived from an EMBL/GenBank/DDBJ whole genome shotgun (WGS) entry which is preliminary data.</text>
</comment>
<dbReference type="AlphaFoldDB" id="A0AAE0ETT5"/>
<dbReference type="EMBL" id="LGRX02033661">
    <property type="protein sequence ID" value="KAK3240381.1"/>
    <property type="molecule type" value="Genomic_DNA"/>
</dbReference>
<name>A0AAE0ETT5_9CHLO</name>
<keyword evidence="2" id="KW-1185">Reference proteome</keyword>
<dbReference type="Gene3D" id="2.60.120.330">
    <property type="entry name" value="B-lactam Antibiotic, Isopenicillin N Synthase, Chain"/>
    <property type="match status" value="1"/>
</dbReference>
<dbReference type="SUPFAM" id="SSF51197">
    <property type="entry name" value="Clavaminate synthase-like"/>
    <property type="match status" value="1"/>
</dbReference>
<dbReference type="Proteomes" id="UP001190700">
    <property type="component" value="Unassembled WGS sequence"/>
</dbReference>
<organism evidence="1 2">
    <name type="scientific">Cymbomonas tetramitiformis</name>
    <dbReference type="NCBI Taxonomy" id="36881"/>
    <lineage>
        <taxon>Eukaryota</taxon>
        <taxon>Viridiplantae</taxon>
        <taxon>Chlorophyta</taxon>
        <taxon>Pyramimonadophyceae</taxon>
        <taxon>Pyramimonadales</taxon>
        <taxon>Pyramimonadaceae</taxon>
        <taxon>Cymbomonas</taxon>
    </lineage>
</organism>
<dbReference type="InterPro" id="IPR027443">
    <property type="entry name" value="IPNS-like_sf"/>
</dbReference>
<gene>
    <name evidence="1" type="ORF">CYMTET_49774</name>
</gene>
<sequence length="352" mass="37234">MELAAYDLRELQRCPDTREKMSRALASDGVVLIKKDSAPIPLHSASSAQASAWELFQEHAESAHSFAQASTAPGVSRGFAGLTDSNITFKDQSALPDAKSTFTIGTNPFSDRTTNIDPTQAQDSTFLSDKGNPSVTAAESNGGQAALVGNGADMNSHSGDLSFDYFAAESAEGKFFATNRWPPQPADLQATWREYADGMHLLADALAGVFELALGLSAGELSGGSFGRAGRHFSELRAVHYPGGGAHAMSDSISVGAASDNAGRDADTGSSTGGNRYRISPHRDFSLFTILQSGTFSSTVPGADQEEHLLLANREGSSMVPALAVREGRLWQALPHREDCYCVLLGSIDKVD</sequence>
<accession>A0AAE0ETT5</accession>
<evidence type="ECO:0000313" key="2">
    <source>
        <dbReference type="Proteomes" id="UP001190700"/>
    </source>
</evidence>